<protein>
    <submittedName>
        <fullName evidence="1">Uncharacterized protein</fullName>
    </submittedName>
</protein>
<dbReference type="Proteomes" id="UP000019140">
    <property type="component" value="Unassembled WGS sequence"/>
</dbReference>
<accession>W4M470</accession>
<comment type="caution">
    <text evidence="1">The sequence shown here is derived from an EMBL/GenBank/DDBJ whole genome shotgun (WGS) entry which is preliminary data.</text>
</comment>
<evidence type="ECO:0000313" key="2">
    <source>
        <dbReference type="Proteomes" id="UP000019140"/>
    </source>
</evidence>
<dbReference type="HOGENOM" id="CLU_3041506_0_0_7"/>
<name>W4M470_9BACT</name>
<dbReference type="EMBL" id="AZHX01001227">
    <property type="protein sequence ID" value="ETX04422.1"/>
    <property type="molecule type" value="Genomic_DNA"/>
</dbReference>
<keyword evidence="2" id="KW-1185">Reference proteome</keyword>
<organism evidence="1 2">
    <name type="scientific">Candidatus Entotheonella gemina</name>
    <dbReference type="NCBI Taxonomy" id="1429439"/>
    <lineage>
        <taxon>Bacteria</taxon>
        <taxon>Pseudomonadati</taxon>
        <taxon>Nitrospinota/Tectimicrobiota group</taxon>
        <taxon>Candidatus Tectimicrobiota</taxon>
        <taxon>Candidatus Entotheonellia</taxon>
        <taxon>Candidatus Entotheonellales</taxon>
        <taxon>Candidatus Entotheonellaceae</taxon>
        <taxon>Candidatus Entotheonella</taxon>
    </lineage>
</organism>
<gene>
    <name evidence="1" type="ORF">ETSY2_28880</name>
</gene>
<proteinExistence type="predicted"/>
<sequence length="54" mass="5593">MNARTAATFQAIGQAGLSLFLALGGLDYGPAWPEMGAQKGSEKAWCNGAKHEVA</sequence>
<evidence type="ECO:0000313" key="1">
    <source>
        <dbReference type="EMBL" id="ETX04422.1"/>
    </source>
</evidence>
<dbReference type="AlphaFoldDB" id="W4M470"/>
<reference evidence="1 2" key="1">
    <citation type="journal article" date="2014" name="Nature">
        <title>An environmental bacterial taxon with a large and distinct metabolic repertoire.</title>
        <authorList>
            <person name="Wilson M.C."/>
            <person name="Mori T."/>
            <person name="Ruckert C."/>
            <person name="Uria A.R."/>
            <person name="Helf M.J."/>
            <person name="Takada K."/>
            <person name="Gernert C."/>
            <person name="Steffens U.A."/>
            <person name="Heycke N."/>
            <person name="Schmitt S."/>
            <person name="Rinke C."/>
            <person name="Helfrich E.J."/>
            <person name="Brachmann A.O."/>
            <person name="Gurgui C."/>
            <person name="Wakimoto T."/>
            <person name="Kracht M."/>
            <person name="Crusemann M."/>
            <person name="Hentschel U."/>
            <person name="Abe I."/>
            <person name="Matsunaga S."/>
            <person name="Kalinowski J."/>
            <person name="Takeyama H."/>
            <person name="Piel J."/>
        </authorList>
    </citation>
    <scope>NUCLEOTIDE SEQUENCE [LARGE SCALE GENOMIC DNA]</scope>
    <source>
        <strain evidence="2">TSY2</strain>
    </source>
</reference>